<sequence length="323" mass="33155">MDPDDERAGPSGPDRPAPVRADHRRVRWLPVAIAMAAALVMLGAVVVVSDVVAGDTDSGSAITPAADPAAPDSAATALRDSGADLDTVDCRPAELGPGRESARAYYEDVLACLDRAWRPVLDETGASAEPASVDLSETTSTACGPLPPADRALGLYCDSDRTIHLPYSRLSTAAGEANEPAYLATLAHEYGHHIQALTGVFAEAGNALSDASTSRESEVGRRLELQATCFAGLFLDAARDTSLGDAEQGPAAAVRDFANWSGVESHGGTRLQQRWASTGFTEASVAACDTWGAPASEIGGASDDPSTPQESGAAGEAGAEPSP</sequence>
<name>A0A660CBT3_9PSEU</name>
<keyword evidence="3 6" id="KW-1133">Transmembrane helix</keyword>
<feature type="transmembrane region" description="Helical" evidence="6">
    <location>
        <begin position="28"/>
        <end position="48"/>
    </location>
</feature>
<dbReference type="Proteomes" id="UP000317303">
    <property type="component" value="Unassembled WGS sequence"/>
</dbReference>
<comment type="caution">
    <text evidence="7">The sequence shown here is derived from an EMBL/GenBank/DDBJ whole genome shotgun (WGS) entry which is preliminary data.</text>
</comment>
<reference evidence="7 8" key="1">
    <citation type="submission" date="2019-07" db="EMBL/GenBank/DDBJ databases">
        <title>R&amp;d 2014.</title>
        <authorList>
            <person name="Klenk H.-P."/>
        </authorList>
    </citation>
    <scope>NUCLEOTIDE SEQUENCE [LARGE SCALE GENOMIC DNA]</scope>
    <source>
        <strain evidence="7 8">DSM 43194</strain>
    </source>
</reference>
<dbReference type="PANTHER" id="PTHR30168">
    <property type="entry name" value="PUTATIVE MEMBRANE PROTEIN YPFJ"/>
    <property type="match status" value="1"/>
</dbReference>
<evidence type="ECO:0000256" key="4">
    <source>
        <dbReference type="ARBA" id="ARBA00023136"/>
    </source>
</evidence>
<evidence type="ECO:0000256" key="6">
    <source>
        <dbReference type="SAM" id="Phobius"/>
    </source>
</evidence>
<feature type="region of interest" description="Disordered" evidence="5">
    <location>
        <begin position="291"/>
        <end position="323"/>
    </location>
</feature>
<protein>
    <recommendedName>
        <fullName evidence="9">Metalloprotease</fullName>
    </recommendedName>
</protein>
<dbReference type="RefSeq" id="WP_145600265.1">
    <property type="nucleotide sequence ID" value="NZ_VLJV01000001.1"/>
</dbReference>
<dbReference type="InterPro" id="IPR007343">
    <property type="entry name" value="Uncharacterised_pept_Zn_put"/>
</dbReference>
<evidence type="ECO:0000313" key="8">
    <source>
        <dbReference type="Proteomes" id="UP000317303"/>
    </source>
</evidence>
<feature type="compositionally biased region" description="Low complexity" evidence="5">
    <location>
        <begin position="310"/>
        <end position="323"/>
    </location>
</feature>
<evidence type="ECO:0008006" key="9">
    <source>
        <dbReference type="Google" id="ProtNLM"/>
    </source>
</evidence>
<dbReference type="GO" id="GO:0016020">
    <property type="term" value="C:membrane"/>
    <property type="evidence" value="ECO:0007669"/>
    <property type="project" value="UniProtKB-SubCell"/>
</dbReference>
<comment type="subcellular location">
    <subcellularLocation>
        <location evidence="1">Membrane</location>
        <topology evidence="1">Single-pass membrane protein</topology>
    </subcellularLocation>
</comment>
<dbReference type="AlphaFoldDB" id="A0A660CBT3"/>
<keyword evidence="8" id="KW-1185">Reference proteome</keyword>
<dbReference type="EMBL" id="VLJV01000001">
    <property type="protein sequence ID" value="TWH18275.1"/>
    <property type="molecule type" value="Genomic_DNA"/>
</dbReference>
<dbReference type="Pfam" id="PF04228">
    <property type="entry name" value="Zn_peptidase"/>
    <property type="match status" value="1"/>
</dbReference>
<evidence type="ECO:0000256" key="2">
    <source>
        <dbReference type="ARBA" id="ARBA00022692"/>
    </source>
</evidence>
<evidence type="ECO:0000256" key="1">
    <source>
        <dbReference type="ARBA" id="ARBA00004167"/>
    </source>
</evidence>
<organism evidence="7 8">
    <name type="scientific">Prauserella rugosa</name>
    <dbReference type="NCBI Taxonomy" id="43354"/>
    <lineage>
        <taxon>Bacteria</taxon>
        <taxon>Bacillati</taxon>
        <taxon>Actinomycetota</taxon>
        <taxon>Actinomycetes</taxon>
        <taxon>Pseudonocardiales</taxon>
        <taxon>Pseudonocardiaceae</taxon>
        <taxon>Prauserella</taxon>
    </lineage>
</organism>
<evidence type="ECO:0000256" key="5">
    <source>
        <dbReference type="SAM" id="MobiDB-lite"/>
    </source>
</evidence>
<evidence type="ECO:0000256" key="3">
    <source>
        <dbReference type="ARBA" id="ARBA00022989"/>
    </source>
</evidence>
<gene>
    <name evidence="7" type="ORF">JD82_00091</name>
</gene>
<accession>A0A660CBT3</accession>
<keyword evidence="2 6" id="KW-0812">Transmembrane</keyword>
<evidence type="ECO:0000313" key="7">
    <source>
        <dbReference type="EMBL" id="TWH18275.1"/>
    </source>
</evidence>
<keyword evidence="4 6" id="KW-0472">Membrane</keyword>
<dbReference type="PANTHER" id="PTHR30168:SF0">
    <property type="entry name" value="INNER MEMBRANE PROTEIN"/>
    <property type="match status" value="1"/>
</dbReference>
<proteinExistence type="predicted"/>